<protein>
    <submittedName>
        <fullName evidence="1">Uncharacterized protein</fullName>
    </submittedName>
</protein>
<proteinExistence type="predicted"/>
<keyword evidence="2" id="KW-1185">Reference proteome</keyword>
<dbReference type="RefSeq" id="WP_023776717.1">
    <property type="nucleotide sequence ID" value="NZ_CP097252.1"/>
</dbReference>
<dbReference type="Proteomes" id="UP001464387">
    <property type="component" value="Unassembled WGS sequence"/>
</dbReference>
<gene>
    <name evidence="1" type="ORF">NKI33_33280</name>
</gene>
<accession>A0ABV1YRJ6</accession>
<dbReference type="EMBL" id="JAMYPJ010000106">
    <property type="protein sequence ID" value="MER8937786.1"/>
    <property type="molecule type" value="Genomic_DNA"/>
</dbReference>
<comment type="caution">
    <text evidence="1">The sequence shown here is derived from an EMBL/GenBank/DDBJ whole genome shotgun (WGS) entry which is preliminary data.</text>
</comment>
<sequence>MKMGKRKSRTRPGGDLPVVQGNRPKAIALAALHLSEALLLELEASEILTAREIRGVLKDAATTLRNAATQVDNRSCMVASEMVEAIRESFKKSKA</sequence>
<evidence type="ECO:0000313" key="1">
    <source>
        <dbReference type="EMBL" id="MER8937786.1"/>
    </source>
</evidence>
<organism evidence="1 2">
    <name type="scientific">Mesorhizobium opportunistum</name>
    <dbReference type="NCBI Taxonomy" id="593909"/>
    <lineage>
        <taxon>Bacteria</taxon>
        <taxon>Pseudomonadati</taxon>
        <taxon>Pseudomonadota</taxon>
        <taxon>Alphaproteobacteria</taxon>
        <taxon>Hyphomicrobiales</taxon>
        <taxon>Phyllobacteriaceae</taxon>
        <taxon>Mesorhizobium</taxon>
    </lineage>
</organism>
<evidence type="ECO:0000313" key="2">
    <source>
        <dbReference type="Proteomes" id="UP001464387"/>
    </source>
</evidence>
<name>A0ABV1YRJ6_9HYPH</name>
<reference evidence="1 2" key="1">
    <citation type="journal article" date="2024" name="Proc. Natl. Acad. Sci. U.S.A.">
        <title>The evolutionary genomics of adaptation to stress in wild rhizobium bacteria.</title>
        <authorList>
            <person name="Kehlet-Delgado H."/>
            <person name="Montoya A.P."/>
            <person name="Jensen K.T."/>
            <person name="Wendlandt C.E."/>
            <person name="Dexheimer C."/>
            <person name="Roberts M."/>
            <person name="Torres Martinez L."/>
            <person name="Friesen M.L."/>
            <person name="Griffitts J.S."/>
            <person name="Porter S.S."/>
        </authorList>
    </citation>
    <scope>NUCLEOTIDE SEQUENCE [LARGE SCALE GENOMIC DNA]</scope>
    <source>
        <strain evidence="1 2">M0729</strain>
    </source>
</reference>